<dbReference type="AlphaFoldDB" id="A0AAN4Z9Z0"/>
<comment type="caution">
    <text evidence="2">The sequence shown here is derived from an EMBL/GenBank/DDBJ whole genome shotgun (WGS) entry which is preliminary data.</text>
</comment>
<accession>A0AAN4Z9Z0</accession>
<protein>
    <submittedName>
        <fullName evidence="2">Uncharacterized protein</fullName>
    </submittedName>
</protein>
<feature type="transmembrane region" description="Helical" evidence="1">
    <location>
        <begin position="15"/>
        <end position="35"/>
    </location>
</feature>
<evidence type="ECO:0000256" key="1">
    <source>
        <dbReference type="SAM" id="Phobius"/>
    </source>
</evidence>
<keyword evidence="3" id="KW-1185">Reference proteome</keyword>
<name>A0AAN4Z9Z0_9BILA</name>
<sequence>PICSEYGSRLVTMQLFIFSSLIVMIVGSVTGCSVAHRSEQQRMHRFKKEIMKATKMNDEKIEKMTDETIDEWKRVIPT</sequence>
<evidence type="ECO:0000313" key="3">
    <source>
        <dbReference type="Proteomes" id="UP001328107"/>
    </source>
</evidence>
<organism evidence="2 3">
    <name type="scientific">Pristionchus mayeri</name>
    <dbReference type="NCBI Taxonomy" id="1317129"/>
    <lineage>
        <taxon>Eukaryota</taxon>
        <taxon>Metazoa</taxon>
        <taxon>Ecdysozoa</taxon>
        <taxon>Nematoda</taxon>
        <taxon>Chromadorea</taxon>
        <taxon>Rhabditida</taxon>
        <taxon>Rhabditina</taxon>
        <taxon>Diplogasteromorpha</taxon>
        <taxon>Diplogasteroidea</taxon>
        <taxon>Neodiplogasteridae</taxon>
        <taxon>Pristionchus</taxon>
    </lineage>
</organism>
<keyword evidence="1" id="KW-1133">Transmembrane helix</keyword>
<dbReference type="Proteomes" id="UP001328107">
    <property type="component" value="Unassembled WGS sequence"/>
</dbReference>
<gene>
    <name evidence="2" type="ORF">PMAYCL1PPCAC_04212</name>
</gene>
<keyword evidence="1" id="KW-0472">Membrane</keyword>
<feature type="non-terminal residue" evidence="2">
    <location>
        <position position="78"/>
    </location>
</feature>
<evidence type="ECO:0000313" key="2">
    <source>
        <dbReference type="EMBL" id="GMR34017.1"/>
    </source>
</evidence>
<reference evidence="3" key="1">
    <citation type="submission" date="2022-10" db="EMBL/GenBank/DDBJ databases">
        <title>Genome assembly of Pristionchus species.</title>
        <authorList>
            <person name="Yoshida K."/>
            <person name="Sommer R.J."/>
        </authorList>
    </citation>
    <scope>NUCLEOTIDE SEQUENCE [LARGE SCALE GENOMIC DNA]</scope>
    <source>
        <strain evidence="3">RS5460</strain>
    </source>
</reference>
<dbReference type="EMBL" id="BTRK01000001">
    <property type="protein sequence ID" value="GMR34017.1"/>
    <property type="molecule type" value="Genomic_DNA"/>
</dbReference>
<feature type="non-terminal residue" evidence="2">
    <location>
        <position position="1"/>
    </location>
</feature>
<proteinExistence type="predicted"/>
<keyword evidence="1" id="KW-0812">Transmembrane</keyword>